<keyword evidence="1" id="KW-1133">Transmembrane helix</keyword>
<dbReference type="RefSeq" id="WP_205459518.1">
    <property type="nucleotide sequence ID" value="NZ_JAFHKK010000020.1"/>
</dbReference>
<dbReference type="InterPro" id="IPR032816">
    <property type="entry name" value="VTT_dom"/>
</dbReference>
<dbReference type="PANTHER" id="PTHR42709:SF4">
    <property type="entry name" value="INNER MEMBRANE PROTEIN YQAA"/>
    <property type="match status" value="1"/>
</dbReference>
<dbReference type="PANTHER" id="PTHR42709">
    <property type="entry name" value="ALKALINE PHOSPHATASE LIKE PROTEIN"/>
    <property type="match status" value="1"/>
</dbReference>
<feature type="domain" description="VTT" evidence="2">
    <location>
        <begin position="34"/>
        <end position="129"/>
    </location>
</feature>
<organism evidence="3 4">
    <name type="scientific">Sulfurospirillum tamanense</name>
    <dbReference type="NCBI Taxonomy" id="2813362"/>
    <lineage>
        <taxon>Bacteria</taxon>
        <taxon>Pseudomonadati</taxon>
        <taxon>Campylobacterota</taxon>
        <taxon>Epsilonproteobacteria</taxon>
        <taxon>Campylobacterales</taxon>
        <taxon>Sulfurospirillaceae</taxon>
        <taxon>Sulfurospirillum</taxon>
    </lineage>
</organism>
<feature type="transmembrane region" description="Helical" evidence="1">
    <location>
        <begin position="85"/>
        <end position="107"/>
    </location>
</feature>
<keyword evidence="4" id="KW-1185">Reference proteome</keyword>
<keyword evidence="1" id="KW-0812">Transmembrane</keyword>
<evidence type="ECO:0000259" key="2">
    <source>
        <dbReference type="Pfam" id="PF09335"/>
    </source>
</evidence>
<evidence type="ECO:0000256" key="1">
    <source>
        <dbReference type="SAM" id="Phobius"/>
    </source>
</evidence>
<dbReference type="Pfam" id="PF09335">
    <property type="entry name" value="VTT_dom"/>
    <property type="match status" value="1"/>
</dbReference>
<name>A0ABS2WTP9_9BACT</name>
<evidence type="ECO:0000313" key="3">
    <source>
        <dbReference type="EMBL" id="MBN2964970.1"/>
    </source>
</evidence>
<sequence>MSYLALFAVCFGAATFIPIPSEVLFVYELTQERSWGLLLFLASAGNTLGSFVNYGIGRFAIDWALGKGYIKPVVFEKGRRTFERYGPWSLLLTWAPVIGGPIMFAAGAARYGWWKFLILVAIAKTLRYGALMLGVMGYV</sequence>
<feature type="transmembrane region" description="Helical" evidence="1">
    <location>
        <begin position="35"/>
        <end position="56"/>
    </location>
</feature>
<accession>A0ABS2WTP9</accession>
<reference evidence="3" key="2">
    <citation type="submission" date="2021-02" db="EMBL/GenBank/DDBJ databases">
        <authorList>
            <person name="Merkel A.Y."/>
        </authorList>
    </citation>
    <scope>NUCLEOTIDE SEQUENCE</scope>
    <source>
        <strain evidence="3">T05b</strain>
    </source>
</reference>
<gene>
    <name evidence="3" type="ORF">JWV37_09280</name>
</gene>
<proteinExistence type="predicted"/>
<dbReference type="EMBL" id="JAFHKK010000020">
    <property type="protein sequence ID" value="MBN2964970.1"/>
    <property type="molecule type" value="Genomic_DNA"/>
</dbReference>
<dbReference type="InterPro" id="IPR051311">
    <property type="entry name" value="DedA_domain"/>
</dbReference>
<comment type="caution">
    <text evidence="3">The sequence shown here is derived from an EMBL/GenBank/DDBJ whole genome shotgun (WGS) entry which is preliminary data.</text>
</comment>
<protein>
    <submittedName>
        <fullName evidence="3">DedA family protein</fullName>
    </submittedName>
</protein>
<feature type="transmembrane region" description="Helical" evidence="1">
    <location>
        <begin position="113"/>
        <end position="138"/>
    </location>
</feature>
<evidence type="ECO:0000313" key="4">
    <source>
        <dbReference type="Proteomes" id="UP000703590"/>
    </source>
</evidence>
<keyword evidence="1" id="KW-0472">Membrane</keyword>
<dbReference type="Proteomes" id="UP000703590">
    <property type="component" value="Unassembled WGS sequence"/>
</dbReference>
<reference evidence="3" key="1">
    <citation type="submission" date="2021-02" db="EMBL/GenBank/DDBJ databases">
        <title>Sulfurospirillum tamanensis sp. nov.</title>
        <authorList>
            <person name="Frolova A."/>
            <person name="Merkel A."/>
            <person name="Slobodkin A."/>
        </authorList>
    </citation>
    <scope>NUCLEOTIDE SEQUENCE</scope>
    <source>
        <strain evidence="3">T05b</strain>
    </source>
</reference>